<sequence>MADTMKNTLLKNINFAYNEALEFILFMGMIANEEQIRTWAADYKIELDPLALSYHEEARSLLSPHAHRELLFFFQFNFFHKALDFAFFESICTWAEPLTAEAWITRLEESPAKKVVAEMVYGVYYDKLEELLDGNDWEVVKKDFRLMTELLTRTKPHHEVIEAHGPLFECLNHPEDTKQRYMQLFKQFYRDVFSLLKEPLRKASEEASRRYEEMFLDNPERFIREVNKNEPALYDVPTNFHVSFITQFGNHCLFFNTSESERVVTVIFGVHNDLIFGPAADREKTELFLKAFSDKRRLDFLLLLRNRPHYGQEIATALGITPAAVSYHANFLFFLDLIEIKREDHRLYYHLQVDKLRELLAITTKVMLDEEPGRI</sequence>
<comment type="caution">
    <text evidence="2">The sequence shown here is derived from an EMBL/GenBank/DDBJ whole genome shotgun (WGS) entry which is preliminary data.</text>
</comment>
<evidence type="ECO:0000313" key="2">
    <source>
        <dbReference type="EMBL" id="NUU62191.1"/>
    </source>
</evidence>
<organism evidence="2 3">
    <name type="scientific">Paenibacillus agri</name>
    <dbReference type="NCBI Taxonomy" id="2744309"/>
    <lineage>
        <taxon>Bacteria</taxon>
        <taxon>Bacillati</taxon>
        <taxon>Bacillota</taxon>
        <taxon>Bacilli</taxon>
        <taxon>Bacillales</taxon>
        <taxon>Paenibacillaceae</taxon>
        <taxon>Paenibacillus</taxon>
    </lineage>
</organism>
<dbReference type="EMBL" id="JABWCS010000213">
    <property type="protein sequence ID" value="NUU62191.1"/>
    <property type="molecule type" value="Genomic_DNA"/>
</dbReference>
<dbReference type="SMART" id="SM00418">
    <property type="entry name" value="HTH_ARSR"/>
    <property type="match status" value="1"/>
</dbReference>
<dbReference type="InterPro" id="IPR036390">
    <property type="entry name" value="WH_DNA-bd_sf"/>
</dbReference>
<protein>
    <submittedName>
        <fullName evidence="2">Helix-turn-helix transcriptional regulator</fullName>
    </submittedName>
</protein>
<keyword evidence="3" id="KW-1185">Reference proteome</keyword>
<dbReference type="Pfam" id="PF01022">
    <property type="entry name" value="HTH_5"/>
    <property type="match status" value="1"/>
</dbReference>
<gene>
    <name evidence="2" type="ORF">HPT30_17750</name>
</gene>
<dbReference type="SUPFAM" id="SSF46785">
    <property type="entry name" value="Winged helix' DNA-binding domain"/>
    <property type="match status" value="1"/>
</dbReference>
<dbReference type="AlphaFoldDB" id="A0A850EWF3"/>
<dbReference type="Gene3D" id="1.10.10.10">
    <property type="entry name" value="Winged helix-like DNA-binding domain superfamily/Winged helix DNA-binding domain"/>
    <property type="match status" value="1"/>
</dbReference>
<proteinExistence type="predicted"/>
<name>A0A850EWF3_9BACL</name>
<dbReference type="Proteomes" id="UP000564806">
    <property type="component" value="Unassembled WGS sequence"/>
</dbReference>
<dbReference type="RefSeq" id="WP_175372685.1">
    <property type="nucleotide sequence ID" value="NZ_JABWCS010000213.1"/>
</dbReference>
<evidence type="ECO:0000313" key="3">
    <source>
        <dbReference type="Proteomes" id="UP000564806"/>
    </source>
</evidence>
<dbReference type="GO" id="GO:0003700">
    <property type="term" value="F:DNA-binding transcription factor activity"/>
    <property type="evidence" value="ECO:0007669"/>
    <property type="project" value="InterPro"/>
</dbReference>
<feature type="domain" description="HTH arsR-type" evidence="1">
    <location>
        <begin position="277"/>
        <end position="371"/>
    </location>
</feature>
<reference evidence="2" key="1">
    <citation type="submission" date="2020-06" db="EMBL/GenBank/DDBJ databases">
        <title>Paenibacillus sp. nov., isolated from soil.</title>
        <authorList>
            <person name="Seo Y.L."/>
        </authorList>
    </citation>
    <scope>NUCLEOTIDE SEQUENCE [LARGE SCALE GENOMIC DNA]</scope>
    <source>
        <strain evidence="2">JW14</strain>
    </source>
</reference>
<dbReference type="InterPro" id="IPR001845">
    <property type="entry name" value="HTH_ArsR_DNA-bd_dom"/>
</dbReference>
<dbReference type="InterPro" id="IPR036388">
    <property type="entry name" value="WH-like_DNA-bd_sf"/>
</dbReference>
<evidence type="ECO:0000259" key="1">
    <source>
        <dbReference type="PROSITE" id="PS50987"/>
    </source>
</evidence>
<dbReference type="PROSITE" id="PS50987">
    <property type="entry name" value="HTH_ARSR_2"/>
    <property type="match status" value="1"/>
</dbReference>
<accession>A0A850EWF3</accession>